<dbReference type="Gene3D" id="3.40.50.150">
    <property type="entry name" value="Vaccinia Virus protein VP39"/>
    <property type="match status" value="1"/>
</dbReference>
<keyword evidence="3" id="KW-0808">Transferase</keyword>
<dbReference type="GO" id="GO:0032259">
    <property type="term" value="P:methylation"/>
    <property type="evidence" value="ECO:0007669"/>
    <property type="project" value="UniProtKB-KW"/>
</dbReference>
<dbReference type="PANTHER" id="PTHR43667:SF1">
    <property type="entry name" value="CYCLOPROPANE-FATTY-ACYL-PHOSPHOLIPID SYNTHASE"/>
    <property type="match status" value="1"/>
</dbReference>
<name>A0A1F6EXZ8_9BACT</name>
<evidence type="ECO:0000256" key="4">
    <source>
        <dbReference type="ARBA" id="ARBA00022691"/>
    </source>
</evidence>
<dbReference type="SUPFAM" id="SSF53335">
    <property type="entry name" value="S-adenosyl-L-methionine-dependent methyltransferases"/>
    <property type="match status" value="1"/>
</dbReference>
<dbReference type="EMBL" id="MFLW01000007">
    <property type="protein sequence ID" value="OGG78477.1"/>
    <property type="molecule type" value="Genomic_DNA"/>
</dbReference>
<dbReference type="CDD" id="cd02440">
    <property type="entry name" value="AdoMet_MTases"/>
    <property type="match status" value="1"/>
</dbReference>
<protein>
    <submittedName>
        <fullName evidence="7">Cyclopropane-fatty-acyl-phospholipid synthase</fullName>
    </submittedName>
</protein>
<evidence type="ECO:0000256" key="6">
    <source>
        <dbReference type="PIRSR" id="PIRSR003085-1"/>
    </source>
</evidence>
<dbReference type="Pfam" id="PF02353">
    <property type="entry name" value="CMAS"/>
    <property type="match status" value="1"/>
</dbReference>
<evidence type="ECO:0000256" key="5">
    <source>
        <dbReference type="ARBA" id="ARBA00023098"/>
    </source>
</evidence>
<comment type="similarity">
    <text evidence="1">Belongs to the CFA/CMAS family.</text>
</comment>
<evidence type="ECO:0000313" key="7">
    <source>
        <dbReference type="EMBL" id="OGG78477.1"/>
    </source>
</evidence>
<accession>A0A1F6EXZ8</accession>
<dbReference type="NCBIfam" id="NF008686">
    <property type="entry name" value="PRK11705.1"/>
    <property type="match status" value="1"/>
</dbReference>
<evidence type="ECO:0000256" key="2">
    <source>
        <dbReference type="ARBA" id="ARBA00022603"/>
    </source>
</evidence>
<dbReference type="AlphaFoldDB" id="A0A1F6EXZ8"/>
<evidence type="ECO:0000313" key="8">
    <source>
        <dbReference type="Proteomes" id="UP000178811"/>
    </source>
</evidence>
<dbReference type="InterPro" id="IPR003333">
    <property type="entry name" value="CMAS"/>
</dbReference>
<feature type="active site" evidence="6">
    <location>
        <position position="342"/>
    </location>
</feature>
<dbReference type="InterPro" id="IPR029063">
    <property type="entry name" value="SAM-dependent_MTases_sf"/>
</dbReference>
<dbReference type="Proteomes" id="UP000178811">
    <property type="component" value="Unassembled WGS sequence"/>
</dbReference>
<dbReference type="PANTHER" id="PTHR43667">
    <property type="entry name" value="CYCLOPROPANE-FATTY-ACYL-PHOSPHOLIPID SYNTHASE"/>
    <property type="match status" value="1"/>
</dbReference>
<dbReference type="GO" id="GO:0008168">
    <property type="term" value="F:methyltransferase activity"/>
    <property type="evidence" value="ECO:0007669"/>
    <property type="project" value="UniProtKB-KW"/>
</dbReference>
<organism evidence="7 8">
    <name type="scientific">Candidatus Kaiserbacteria bacterium RIFCSPLOWO2_01_FULL_52_12b</name>
    <dbReference type="NCBI Taxonomy" id="1798509"/>
    <lineage>
        <taxon>Bacteria</taxon>
        <taxon>Candidatus Kaiseribacteriota</taxon>
    </lineage>
</organism>
<keyword evidence="5" id="KW-0443">Lipid metabolism</keyword>
<evidence type="ECO:0000256" key="3">
    <source>
        <dbReference type="ARBA" id="ARBA00022679"/>
    </source>
</evidence>
<gene>
    <name evidence="7" type="ORF">A3A36_01540</name>
</gene>
<dbReference type="GO" id="GO:0008610">
    <property type="term" value="P:lipid biosynthetic process"/>
    <property type="evidence" value="ECO:0007669"/>
    <property type="project" value="InterPro"/>
</dbReference>
<sequence>MASARMFVENLLKKADVTIGGNRPQDITVHDECLFNRVIRYGTLGLGESYMDGWWDANALDVFIHRVLTARLDRAVESNIASFFMFVKSVLFNRQSRSHSFEVGEAHYDLGNDLYEAMLDKRMVYTCGYWKYATTLDEAQEAKLNLVCKKISLKRGDRILDIGCGWGSFAKYAAEKYGASVIGITVSVEQAALARELCKGLSVEIRVQDYREVREQFDHIVSLGMFEHVGYKNYRNYFDMARRCLKDDGLFLLHTLGGNNSVRSGELWMEKYIFPNGMLPSIAQIGKTIERVFVMEDWHNFGIDYDKTLLAWFKNFDAAWPKLREKYGDRFYRMWKYYLLSCAGAARAREMQLWQIVLSKNGVPGGYRPVRS</sequence>
<proteinExistence type="inferred from homology"/>
<comment type="caution">
    <text evidence="7">The sequence shown here is derived from an EMBL/GenBank/DDBJ whole genome shotgun (WGS) entry which is preliminary data.</text>
</comment>
<reference evidence="7 8" key="1">
    <citation type="journal article" date="2016" name="Nat. Commun.">
        <title>Thousands of microbial genomes shed light on interconnected biogeochemical processes in an aquifer system.</title>
        <authorList>
            <person name="Anantharaman K."/>
            <person name="Brown C.T."/>
            <person name="Hug L.A."/>
            <person name="Sharon I."/>
            <person name="Castelle C.J."/>
            <person name="Probst A.J."/>
            <person name="Thomas B.C."/>
            <person name="Singh A."/>
            <person name="Wilkins M.J."/>
            <person name="Karaoz U."/>
            <person name="Brodie E.L."/>
            <person name="Williams K.H."/>
            <person name="Hubbard S.S."/>
            <person name="Banfield J.F."/>
        </authorList>
    </citation>
    <scope>NUCLEOTIDE SEQUENCE [LARGE SCALE GENOMIC DNA]</scope>
</reference>
<dbReference type="PIRSF" id="PIRSF003085">
    <property type="entry name" value="CMAS"/>
    <property type="match status" value="1"/>
</dbReference>
<dbReference type="InterPro" id="IPR050723">
    <property type="entry name" value="CFA/CMAS"/>
</dbReference>
<keyword evidence="2" id="KW-0489">Methyltransferase</keyword>
<keyword evidence="4" id="KW-0949">S-adenosyl-L-methionine</keyword>
<evidence type="ECO:0000256" key="1">
    <source>
        <dbReference type="ARBA" id="ARBA00010815"/>
    </source>
</evidence>